<name>A0AAD6TH12_9AGAR</name>
<comment type="caution">
    <text evidence="2">The sequence shown here is derived from an EMBL/GenBank/DDBJ whole genome shotgun (WGS) entry which is preliminary data.</text>
</comment>
<evidence type="ECO:0000313" key="2">
    <source>
        <dbReference type="EMBL" id="KAJ7046411.1"/>
    </source>
</evidence>
<sequence>MSSGQQPQQLQHDPNRWVHSPKGVFYWRHDVGSYWKGPPDDRVWVPSMDTPLQLPPPPDFGAAQGDAAGAPPAIQFGSNPPINTNPPMPPAYHDQATTRAPQQQTFSPTPVTIPAAAPAPAPMFAPGLPPYSNRGPPMMGPATQFPPNNSGAGFMSMQSRATPYRASAAATRRTRQSETGSSHVGTARGLAPAHITTTIASANGDRGTTPAGFTCEAIIARAVIAGPVMTIAHGSMYDGTRLAALTPKPGARIIGHRPTNFRKGHATISCVSVP</sequence>
<feature type="compositionally biased region" description="Low complexity" evidence="1">
    <location>
        <begin position="60"/>
        <end position="73"/>
    </location>
</feature>
<accession>A0AAD6TH12</accession>
<gene>
    <name evidence="2" type="ORF">C8F04DRAFT_1248652</name>
</gene>
<dbReference type="EMBL" id="JARJCM010000003">
    <property type="protein sequence ID" value="KAJ7046411.1"/>
    <property type="molecule type" value="Genomic_DNA"/>
</dbReference>
<feature type="compositionally biased region" description="Polar residues" evidence="1">
    <location>
        <begin position="95"/>
        <end position="107"/>
    </location>
</feature>
<evidence type="ECO:0000256" key="1">
    <source>
        <dbReference type="SAM" id="MobiDB-lite"/>
    </source>
</evidence>
<dbReference type="AlphaFoldDB" id="A0AAD6TH12"/>
<proteinExistence type="predicted"/>
<protein>
    <submittedName>
        <fullName evidence="2">Uncharacterized protein</fullName>
    </submittedName>
</protein>
<evidence type="ECO:0000313" key="3">
    <source>
        <dbReference type="Proteomes" id="UP001218188"/>
    </source>
</evidence>
<dbReference type="Proteomes" id="UP001218188">
    <property type="component" value="Unassembled WGS sequence"/>
</dbReference>
<organism evidence="2 3">
    <name type="scientific">Mycena alexandri</name>
    <dbReference type="NCBI Taxonomy" id="1745969"/>
    <lineage>
        <taxon>Eukaryota</taxon>
        <taxon>Fungi</taxon>
        <taxon>Dikarya</taxon>
        <taxon>Basidiomycota</taxon>
        <taxon>Agaricomycotina</taxon>
        <taxon>Agaricomycetes</taxon>
        <taxon>Agaricomycetidae</taxon>
        <taxon>Agaricales</taxon>
        <taxon>Marasmiineae</taxon>
        <taxon>Mycenaceae</taxon>
        <taxon>Mycena</taxon>
    </lineage>
</organism>
<feature type="region of interest" description="Disordered" evidence="1">
    <location>
        <begin position="50"/>
        <end position="118"/>
    </location>
</feature>
<keyword evidence="3" id="KW-1185">Reference proteome</keyword>
<reference evidence="2" key="1">
    <citation type="submission" date="2023-03" db="EMBL/GenBank/DDBJ databases">
        <title>Massive genome expansion in bonnet fungi (Mycena s.s.) driven by repeated elements and novel gene families across ecological guilds.</title>
        <authorList>
            <consortium name="Lawrence Berkeley National Laboratory"/>
            <person name="Harder C.B."/>
            <person name="Miyauchi S."/>
            <person name="Viragh M."/>
            <person name="Kuo A."/>
            <person name="Thoen E."/>
            <person name="Andreopoulos B."/>
            <person name="Lu D."/>
            <person name="Skrede I."/>
            <person name="Drula E."/>
            <person name="Henrissat B."/>
            <person name="Morin E."/>
            <person name="Kohler A."/>
            <person name="Barry K."/>
            <person name="LaButti K."/>
            <person name="Morin E."/>
            <person name="Salamov A."/>
            <person name="Lipzen A."/>
            <person name="Mereny Z."/>
            <person name="Hegedus B."/>
            <person name="Baldrian P."/>
            <person name="Stursova M."/>
            <person name="Weitz H."/>
            <person name="Taylor A."/>
            <person name="Grigoriev I.V."/>
            <person name="Nagy L.G."/>
            <person name="Martin F."/>
            <person name="Kauserud H."/>
        </authorList>
    </citation>
    <scope>NUCLEOTIDE SEQUENCE</scope>
    <source>
        <strain evidence="2">CBHHK200</strain>
    </source>
</reference>